<feature type="non-terminal residue" evidence="2">
    <location>
        <position position="1"/>
    </location>
</feature>
<name>A0A151R5S1_CAJCA</name>
<evidence type="ECO:0000313" key="2">
    <source>
        <dbReference type="EMBL" id="KYP37725.1"/>
    </source>
</evidence>
<dbReference type="AlphaFoldDB" id="A0A151R5S1"/>
<accession>A0A151R5S1</accession>
<dbReference type="Proteomes" id="UP000075243">
    <property type="component" value="Unassembled WGS sequence"/>
</dbReference>
<evidence type="ECO:0000259" key="1">
    <source>
        <dbReference type="Pfam" id="PF26138"/>
    </source>
</evidence>
<evidence type="ECO:0000313" key="3">
    <source>
        <dbReference type="Proteomes" id="UP000075243"/>
    </source>
</evidence>
<gene>
    <name evidence="2" type="ORF">KK1_041067</name>
</gene>
<feature type="domain" description="DUF8040" evidence="1">
    <location>
        <begin position="2"/>
        <end position="85"/>
    </location>
</feature>
<sequence length="86" mass="10218">DKIIRSNDSNCIWELRMCGNTFARLCELLKVQKGLIEDGKVLIEEQVVFFLNILAHHKKNRDIQVTYYRSRETISRYVQNVLYTIL</sequence>
<dbReference type="Gramene" id="C.cajan_35867.t">
    <property type="protein sequence ID" value="C.cajan_35867.t.cds1"/>
    <property type="gene ID" value="C.cajan_35867"/>
</dbReference>
<protein>
    <recommendedName>
        <fullName evidence="1">DUF8040 domain-containing protein</fullName>
    </recommendedName>
</protein>
<dbReference type="OMA" id="NCIWELR"/>
<proteinExistence type="predicted"/>
<keyword evidence="3" id="KW-1185">Reference proteome</keyword>
<organism evidence="2 3">
    <name type="scientific">Cajanus cajan</name>
    <name type="common">Pigeon pea</name>
    <name type="synonym">Cajanus indicus</name>
    <dbReference type="NCBI Taxonomy" id="3821"/>
    <lineage>
        <taxon>Eukaryota</taxon>
        <taxon>Viridiplantae</taxon>
        <taxon>Streptophyta</taxon>
        <taxon>Embryophyta</taxon>
        <taxon>Tracheophyta</taxon>
        <taxon>Spermatophyta</taxon>
        <taxon>Magnoliopsida</taxon>
        <taxon>eudicotyledons</taxon>
        <taxon>Gunneridae</taxon>
        <taxon>Pentapetalae</taxon>
        <taxon>rosids</taxon>
        <taxon>fabids</taxon>
        <taxon>Fabales</taxon>
        <taxon>Fabaceae</taxon>
        <taxon>Papilionoideae</taxon>
        <taxon>50 kb inversion clade</taxon>
        <taxon>NPAAA clade</taxon>
        <taxon>indigoferoid/millettioid clade</taxon>
        <taxon>Phaseoleae</taxon>
        <taxon>Cajanus</taxon>
    </lineage>
</organism>
<dbReference type="Pfam" id="PF26138">
    <property type="entry name" value="DUF8040"/>
    <property type="match status" value="1"/>
</dbReference>
<dbReference type="InterPro" id="IPR058353">
    <property type="entry name" value="DUF8040"/>
</dbReference>
<dbReference type="EMBL" id="KQ484075">
    <property type="protein sequence ID" value="KYP37725.1"/>
    <property type="molecule type" value="Genomic_DNA"/>
</dbReference>
<reference evidence="2" key="1">
    <citation type="journal article" date="2012" name="Nat. Biotechnol.">
        <title>Draft genome sequence of pigeonpea (Cajanus cajan), an orphan legume crop of resource-poor farmers.</title>
        <authorList>
            <person name="Varshney R.K."/>
            <person name="Chen W."/>
            <person name="Li Y."/>
            <person name="Bharti A.K."/>
            <person name="Saxena R.K."/>
            <person name="Schlueter J.A."/>
            <person name="Donoghue M.T."/>
            <person name="Azam S."/>
            <person name="Fan G."/>
            <person name="Whaley A.M."/>
            <person name="Farmer A.D."/>
            <person name="Sheridan J."/>
            <person name="Iwata A."/>
            <person name="Tuteja R."/>
            <person name="Penmetsa R.V."/>
            <person name="Wu W."/>
            <person name="Upadhyaya H.D."/>
            <person name="Yang S.P."/>
            <person name="Shah T."/>
            <person name="Saxena K.B."/>
            <person name="Michael T."/>
            <person name="McCombie W.R."/>
            <person name="Yang B."/>
            <person name="Zhang G."/>
            <person name="Yang H."/>
            <person name="Wang J."/>
            <person name="Spillane C."/>
            <person name="Cook D.R."/>
            <person name="May G.D."/>
            <person name="Xu X."/>
            <person name="Jackson S.A."/>
        </authorList>
    </citation>
    <scope>NUCLEOTIDE SEQUENCE [LARGE SCALE GENOMIC DNA]</scope>
</reference>